<organism evidence="2 3">
    <name type="scientific">Mycobacteroides abscessus subsp. bolletii 1513</name>
    <dbReference type="NCBI Taxonomy" id="1299321"/>
    <lineage>
        <taxon>Bacteria</taxon>
        <taxon>Bacillati</taxon>
        <taxon>Actinomycetota</taxon>
        <taxon>Actinomycetes</taxon>
        <taxon>Mycobacteriales</taxon>
        <taxon>Mycobacteriaceae</taxon>
        <taxon>Mycobacteroides</taxon>
        <taxon>Mycobacteroides abscessus</taxon>
    </lineage>
</organism>
<proteinExistence type="predicted"/>
<sequence length="94" mass="10612">MWGSFWYRASHFWRRRPSRRCSLRLRVHPVAVRAADTQHVYRVAAGKAAVGRVVGLADPAAVSPHHDLAARRRRSRPGQRDASSCQNRSDTHSG</sequence>
<dbReference type="EMBL" id="JAOJ01000001">
    <property type="protein sequence ID" value="EUA73611.1"/>
    <property type="molecule type" value="Genomic_DNA"/>
</dbReference>
<evidence type="ECO:0000256" key="1">
    <source>
        <dbReference type="SAM" id="MobiDB-lite"/>
    </source>
</evidence>
<reference evidence="2 3" key="1">
    <citation type="submission" date="2013-12" db="EMBL/GenBank/DDBJ databases">
        <authorList>
            <person name="Zelazny A."/>
            <person name="Olivier K."/>
            <person name="Holland S."/>
            <person name="Lenaerts A."/>
            <person name="Ordway D."/>
            <person name="DeGroote M.A."/>
            <person name="Parker T."/>
            <person name="Sizemore C."/>
            <person name="Tallon L.J."/>
            <person name="Sadzewicz L.K."/>
            <person name="Sengamalay N."/>
            <person name="Fraser C.M."/>
            <person name="Hine E."/>
            <person name="Shefchek K.A."/>
            <person name="Das S.P."/>
            <person name="Tettelin H."/>
        </authorList>
    </citation>
    <scope>NUCLEOTIDE SEQUENCE [LARGE SCALE GENOMIC DNA]</scope>
    <source>
        <strain evidence="2 3">1513</strain>
    </source>
</reference>
<protein>
    <submittedName>
        <fullName evidence="2">Uncharacterized protein</fullName>
    </submittedName>
</protein>
<dbReference type="AlphaFoldDB" id="X8E037"/>
<accession>X8E037</accession>
<dbReference type="Proteomes" id="UP000023351">
    <property type="component" value="Unassembled WGS sequence"/>
</dbReference>
<name>X8E037_9MYCO</name>
<gene>
    <name evidence="2" type="ORF">I540_0018</name>
</gene>
<feature type="region of interest" description="Disordered" evidence="1">
    <location>
        <begin position="63"/>
        <end position="94"/>
    </location>
</feature>
<evidence type="ECO:0000313" key="2">
    <source>
        <dbReference type="EMBL" id="EUA73611.1"/>
    </source>
</evidence>
<comment type="caution">
    <text evidence="2">The sequence shown here is derived from an EMBL/GenBank/DDBJ whole genome shotgun (WGS) entry which is preliminary data.</text>
</comment>
<evidence type="ECO:0000313" key="3">
    <source>
        <dbReference type="Proteomes" id="UP000023351"/>
    </source>
</evidence>